<dbReference type="PANTHER" id="PTHR45721:SF11">
    <property type="entry name" value="LAMIN DM0-RELATED"/>
    <property type="match status" value="1"/>
</dbReference>
<feature type="coiled-coil region" evidence="6">
    <location>
        <begin position="169"/>
        <end position="228"/>
    </location>
</feature>
<evidence type="ECO:0000259" key="8">
    <source>
        <dbReference type="PROSITE" id="PS51841"/>
    </source>
</evidence>
<dbReference type="AlphaFoldDB" id="A0AAN8WBP7"/>
<keyword evidence="11" id="KW-1185">Reference proteome</keyword>
<feature type="compositionally biased region" description="Basic residues" evidence="7">
    <location>
        <begin position="269"/>
        <end position="281"/>
    </location>
</feature>
<dbReference type="Pfam" id="PF00038">
    <property type="entry name" value="Filament"/>
    <property type="match status" value="1"/>
</dbReference>
<evidence type="ECO:0000313" key="10">
    <source>
        <dbReference type="EMBL" id="KAK7026831.1"/>
    </source>
</evidence>
<dbReference type="InterPro" id="IPR036415">
    <property type="entry name" value="Lamin_tail_dom_sf"/>
</dbReference>
<dbReference type="GO" id="GO:0051664">
    <property type="term" value="P:nuclear pore localization"/>
    <property type="evidence" value="ECO:0007669"/>
    <property type="project" value="TreeGrafter"/>
</dbReference>
<comment type="subcellular location">
    <subcellularLocation>
        <location evidence="4">Nucleus lamina</location>
    </subcellularLocation>
</comment>
<dbReference type="Gene3D" id="1.20.5.500">
    <property type="entry name" value="Single helix bin"/>
    <property type="match status" value="1"/>
</dbReference>
<dbReference type="Gene3D" id="1.20.5.170">
    <property type="match status" value="1"/>
</dbReference>
<protein>
    <submittedName>
        <fullName evidence="10">Intermediate filament</fullName>
    </submittedName>
</protein>
<dbReference type="GO" id="GO:0006998">
    <property type="term" value="P:nuclear envelope organization"/>
    <property type="evidence" value="ECO:0007669"/>
    <property type="project" value="TreeGrafter"/>
</dbReference>
<evidence type="ECO:0000313" key="11">
    <source>
        <dbReference type="Proteomes" id="UP001381693"/>
    </source>
</evidence>
<dbReference type="PROSITE" id="PS51841">
    <property type="entry name" value="LTD"/>
    <property type="match status" value="1"/>
</dbReference>
<accession>A0AAN8WBP7</accession>
<dbReference type="Gene3D" id="2.60.40.1260">
    <property type="entry name" value="Lamin Tail domain"/>
    <property type="match status" value="1"/>
</dbReference>
<dbReference type="PROSITE" id="PS00226">
    <property type="entry name" value="IF_ROD_1"/>
    <property type="match status" value="1"/>
</dbReference>
<dbReference type="GO" id="GO:0005638">
    <property type="term" value="C:lamin filament"/>
    <property type="evidence" value="ECO:0007669"/>
    <property type="project" value="UniProtKB-ARBA"/>
</dbReference>
<dbReference type="GO" id="GO:0030833">
    <property type="term" value="P:regulation of actin filament polymerization"/>
    <property type="evidence" value="ECO:0007669"/>
    <property type="project" value="UniProtKB-ARBA"/>
</dbReference>
<keyword evidence="2 6" id="KW-0175">Coiled coil</keyword>
<dbReference type="SMART" id="SM01391">
    <property type="entry name" value="Filament"/>
    <property type="match status" value="1"/>
</dbReference>
<dbReference type="SUPFAM" id="SSF64593">
    <property type="entry name" value="Intermediate filament protein, coiled coil region"/>
    <property type="match status" value="1"/>
</dbReference>
<dbReference type="GO" id="GO:0090435">
    <property type="term" value="P:protein localization to nuclear envelope"/>
    <property type="evidence" value="ECO:0007669"/>
    <property type="project" value="TreeGrafter"/>
</dbReference>
<evidence type="ECO:0000256" key="4">
    <source>
        <dbReference type="ARBA" id="ARBA00024186"/>
    </source>
</evidence>
<feature type="coiled-coil region" evidence="6">
    <location>
        <begin position="25"/>
        <end position="132"/>
    </location>
</feature>
<comment type="similarity">
    <text evidence="5">Belongs to the intermediate filament family.</text>
</comment>
<feature type="region of interest" description="Disordered" evidence="7">
    <location>
        <begin position="257"/>
        <end position="286"/>
    </location>
</feature>
<dbReference type="GO" id="GO:0031507">
    <property type="term" value="P:heterochromatin formation"/>
    <property type="evidence" value="ECO:0007669"/>
    <property type="project" value="UniProtKB-ARBA"/>
</dbReference>
<dbReference type="GO" id="GO:0005200">
    <property type="term" value="F:structural constituent of cytoskeleton"/>
    <property type="evidence" value="ECO:0007669"/>
    <property type="project" value="TreeGrafter"/>
</dbReference>
<feature type="domain" description="IF rod" evidence="9">
    <location>
        <begin position="1"/>
        <end position="250"/>
    </location>
</feature>
<keyword evidence="1 5" id="KW-0403">Intermediate filament</keyword>
<evidence type="ECO:0000259" key="9">
    <source>
        <dbReference type="PROSITE" id="PS51842"/>
    </source>
</evidence>
<dbReference type="InterPro" id="IPR001322">
    <property type="entry name" value="Lamin_tail_dom"/>
</dbReference>
<sequence length="394" mass="45433">MAPAGEAFSAERKKIGRLKIYKCYKSELREEVARLGRQLSEAKAQLESETLMRVDLENRCQSLREELQFKQQVYEQEITESKKRRQVEVSEIDGRLQVEYEAKLQDALRELREQYEDQLSSNRAEVESLYERRIDELIAREQASVGDTDSLKMDLAGARSKLKEVTSRLTYLESHNSTLEKRVEDLEGQLDAQSDAYEIKIAELKEEIARLEREKNEQFREYQDLMDIKVALDMEIAAYRKLLESEEARLNISYSQKKVSERETPVRRTPLRGQKRKRHSSSSKSSVRSVSDLVLIDDDLKGKYVKLQNKSEKDLPVGNFQIIRNAGDAETVYKFHSKSKVPGGSVVTIWSCDSNATHEPPLNIVMKNQKWAVAENMTTKLLSTSELPSQTSMR</sequence>
<gene>
    <name evidence="10" type="primary">LMNB1</name>
    <name evidence="10" type="ORF">SK128_024364</name>
</gene>
<reference evidence="10 11" key="1">
    <citation type="submission" date="2023-11" db="EMBL/GenBank/DDBJ databases">
        <title>Halocaridina rubra genome assembly.</title>
        <authorList>
            <person name="Smith C."/>
        </authorList>
    </citation>
    <scope>NUCLEOTIDE SEQUENCE [LARGE SCALE GENOMIC DNA]</scope>
    <source>
        <strain evidence="10">EP-1</strain>
        <tissue evidence="10">Whole</tissue>
    </source>
</reference>
<dbReference type="SUPFAM" id="SSF74853">
    <property type="entry name" value="Lamin A/C globular tail domain"/>
    <property type="match status" value="1"/>
</dbReference>
<evidence type="ECO:0000256" key="5">
    <source>
        <dbReference type="RuleBase" id="RU000685"/>
    </source>
</evidence>
<dbReference type="PROSITE" id="PS51842">
    <property type="entry name" value="IF_ROD_2"/>
    <property type="match status" value="1"/>
</dbReference>
<dbReference type="EMBL" id="JAXCGZ010022695">
    <property type="protein sequence ID" value="KAK7026831.1"/>
    <property type="molecule type" value="Genomic_DNA"/>
</dbReference>
<dbReference type="PANTHER" id="PTHR45721">
    <property type="entry name" value="LAMIN DM0-RELATED"/>
    <property type="match status" value="1"/>
</dbReference>
<keyword evidence="3" id="KW-0539">Nucleus</keyword>
<dbReference type="GO" id="GO:0007112">
    <property type="term" value="P:male meiosis cytokinesis"/>
    <property type="evidence" value="ECO:0007669"/>
    <property type="project" value="UniProtKB-ARBA"/>
</dbReference>
<organism evidence="10 11">
    <name type="scientific">Halocaridina rubra</name>
    <name type="common">Hawaiian red shrimp</name>
    <dbReference type="NCBI Taxonomy" id="373956"/>
    <lineage>
        <taxon>Eukaryota</taxon>
        <taxon>Metazoa</taxon>
        <taxon>Ecdysozoa</taxon>
        <taxon>Arthropoda</taxon>
        <taxon>Crustacea</taxon>
        <taxon>Multicrustacea</taxon>
        <taxon>Malacostraca</taxon>
        <taxon>Eumalacostraca</taxon>
        <taxon>Eucarida</taxon>
        <taxon>Decapoda</taxon>
        <taxon>Pleocyemata</taxon>
        <taxon>Caridea</taxon>
        <taxon>Atyoidea</taxon>
        <taxon>Atyidae</taxon>
        <taxon>Halocaridina</taxon>
    </lineage>
</organism>
<evidence type="ECO:0000256" key="1">
    <source>
        <dbReference type="ARBA" id="ARBA00022754"/>
    </source>
</evidence>
<comment type="caution">
    <text evidence="10">The sequence shown here is derived from an EMBL/GenBank/DDBJ whole genome shotgun (WGS) entry which is preliminary data.</text>
</comment>
<proteinExistence type="inferred from homology"/>
<dbReference type="InterPro" id="IPR018039">
    <property type="entry name" value="IF_conserved"/>
</dbReference>
<evidence type="ECO:0000256" key="2">
    <source>
        <dbReference type="ARBA" id="ARBA00023054"/>
    </source>
</evidence>
<dbReference type="FunFam" id="1.20.5.170:FF:000058">
    <property type="entry name" value="Intermediate filament protein B"/>
    <property type="match status" value="1"/>
</dbReference>
<dbReference type="InterPro" id="IPR039008">
    <property type="entry name" value="IF_rod_dom"/>
</dbReference>
<dbReference type="Pfam" id="PF00932">
    <property type="entry name" value="LTD"/>
    <property type="match status" value="1"/>
</dbReference>
<evidence type="ECO:0000256" key="3">
    <source>
        <dbReference type="ARBA" id="ARBA00023242"/>
    </source>
</evidence>
<dbReference type="GO" id="GO:0007097">
    <property type="term" value="P:nuclear migration"/>
    <property type="evidence" value="ECO:0007669"/>
    <property type="project" value="TreeGrafter"/>
</dbReference>
<dbReference type="Proteomes" id="UP001381693">
    <property type="component" value="Unassembled WGS sequence"/>
</dbReference>
<feature type="domain" description="LTD" evidence="8">
    <location>
        <begin position="283"/>
        <end position="394"/>
    </location>
</feature>
<evidence type="ECO:0000256" key="6">
    <source>
        <dbReference type="SAM" id="Coils"/>
    </source>
</evidence>
<evidence type="ECO:0000256" key="7">
    <source>
        <dbReference type="SAM" id="MobiDB-lite"/>
    </source>
</evidence>
<name>A0AAN8WBP7_HALRR</name>
<dbReference type="Gene3D" id="1.20.5.1160">
    <property type="entry name" value="Vasodilator-stimulated phosphoprotein"/>
    <property type="match status" value="1"/>
</dbReference>